<comment type="cofactor">
    <cofactor evidence="1 6">
        <name>pyridoxal 5'-phosphate</name>
        <dbReference type="ChEBI" id="CHEBI:597326"/>
    </cofactor>
</comment>
<dbReference type="Proteomes" id="UP000830167">
    <property type="component" value="Chromosome"/>
</dbReference>
<evidence type="ECO:0000256" key="6">
    <source>
        <dbReference type="RuleBase" id="RU000481"/>
    </source>
</evidence>
<evidence type="ECO:0000256" key="3">
    <source>
        <dbReference type="ARBA" id="ARBA00022576"/>
    </source>
</evidence>
<reference evidence="8" key="1">
    <citation type="submission" date="2021-12" db="EMBL/GenBank/DDBJ databases">
        <title>Alicyclobacillaceae gen. nov., sp. nov., isolated from chalcocite enrichment system.</title>
        <authorList>
            <person name="Jiang Z."/>
        </authorList>
    </citation>
    <scope>NUCLEOTIDE SEQUENCE</scope>
    <source>
        <strain evidence="8">MYW30-H2</strain>
    </source>
</reference>
<evidence type="ECO:0000256" key="4">
    <source>
        <dbReference type="ARBA" id="ARBA00022679"/>
    </source>
</evidence>
<proteinExistence type="inferred from homology"/>
<dbReference type="SUPFAM" id="SSF53383">
    <property type="entry name" value="PLP-dependent transferases"/>
    <property type="match status" value="1"/>
</dbReference>
<dbReference type="GO" id="GO:0008483">
    <property type="term" value="F:transaminase activity"/>
    <property type="evidence" value="ECO:0007669"/>
    <property type="project" value="UniProtKB-KW"/>
</dbReference>
<comment type="similarity">
    <text evidence="2 6">Belongs to the class-I pyridoxal-phosphate-dependent aminotransferase family.</text>
</comment>
<name>A0ABY4CE39_9BACL</name>
<evidence type="ECO:0000313" key="9">
    <source>
        <dbReference type="Proteomes" id="UP000830167"/>
    </source>
</evidence>
<evidence type="ECO:0000313" key="8">
    <source>
        <dbReference type="EMBL" id="UOF88783.1"/>
    </source>
</evidence>
<evidence type="ECO:0000256" key="1">
    <source>
        <dbReference type="ARBA" id="ARBA00001933"/>
    </source>
</evidence>
<dbReference type="InterPro" id="IPR015422">
    <property type="entry name" value="PyrdxlP-dep_Trfase_small"/>
</dbReference>
<keyword evidence="9" id="KW-1185">Reference proteome</keyword>
<keyword evidence="5" id="KW-0663">Pyridoxal phosphate</keyword>
<dbReference type="Gene3D" id="3.40.640.10">
    <property type="entry name" value="Type I PLP-dependent aspartate aminotransferase-like (Major domain)"/>
    <property type="match status" value="1"/>
</dbReference>
<dbReference type="InterPro" id="IPR050596">
    <property type="entry name" value="AspAT/PAT-like"/>
</dbReference>
<gene>
    <name evidence="8" type="ORF">LSG31_12595</name>
</gene>
<keyword evidence="3 6" id="KW-0032">Aminotransferase</keyword>
<dbReference type="EMBL" id="CP089291">
    <property type="protein sequence ID" value="UOF88783.1"/>
    <property type="molecule type" value="Genomic_DNA"/>
</dbReference>
<evidence type="ECO:0000256" key="2">
    <source>
        <dbReference type="ARBA" id="ARBA00007441"/>
    </source>
</evidence>
<sequence length="403" mass="44613">MNGRSNLYDRLSPVVRSLPPSGIRKFFDLANQMEDVISLGVGEPDFVTPWHVREACFYSLEKGFTTYTSNYGLPQLREEIANYLAETCQITYDPKDEILVTVGASEAIDLALRTILCPGDEVLFPEPAYVSYQPCATLAGGISVGIQTYAEDDFKLTPAALERAITPRSKVLLLCFPNNPTGATMSREDLQGIADVAIRHDLFVISDEIYSELTYDGSHVSIASLPGMLERTVVVNGMSKAFAMTGWRIGYAAAPREILSMMVKIHQYTILCAPIMGQMAALEALRNGKQHKDEMVKRYDQRRRLIVNGFREIGLSCHEPKGAFYAFPSIQNTGLSSEQFAELLLMEAKVAVVPGNVFGKGGDGFVRCSYATSLDQITQALERMQRFLEKVKQGDFVEQLASV</sequence>
<dbReference type="RefSeq" id="WP_347435462.1">
    <property type="nucleotide sequence ID" value="NZ_CP089291.1"/>
</dbReference>
<dbReference type="InterPro" id="IPR015424">
    <property type="entry name" value="PyrdxlP-dep_Trfase"/>
</dbReference>
<feature type="domain" description="Aminotransferase class I/classII large" evidence="7">
    <location>
        <begin position="35"/>
        <end position="383"/>
    </location>
</feature>
<evidence type="ECO:0000259" key="7">
    <source>
        <dbReference type="Pfam" id="PF00155"/>
    </source>
</evidence>
<keyword evidence="4 6" id="KW-0808">Transferase</keyword>
<dbReference type="InterPro" id="IPR004839">
    <property type="entry name" value="Aminotransferase_I/II_large"/>
</dbReference>
<protein>
    <recommendedName>
        <fullName evidence="6">Aminotransferase</fullName>
        <ecNumber evidence="6">2.6.1.-</ecNumber>
    </recommendedName>
</protein>
<dbReference type="PANTHER" id="PTHR46383">
    <property type="entry name" value="ASPARTATE AMINOTRANSFERASE"/>
    <property type="match status" value="1"/>
</dbReference>
<dbReference type="PANTHER" id="PTHR46383:SF3">
    <property type="entry name" value="ASPARTATE AMINOTRANSFERASE-RELATED"/>
    <property type="match status" value="1"/>
</dbReference>
<dbReference type="CDD" id="cd00609">
    <property type="entry name" value="AAT_like"/>
    <property type="match status" value="1"/>
</dbReference>
<dbReference type="PROSITE" id="PS00105">
    <property type="entry name" value="AA_TRANSFER_CLASS_1"/>
    <property type="match status" value="1"/>
</dbReference>
<dbReference type="Gene3D" id="3.90.1150.10">
    <property type="entry name" value="Aspartate Aminotransferase, domain 1"/>
    <property type="match status" value="1"/>
</dbReference>
<dbReference type="InterPro" id="IPR004838">
    <property type="entry name" value="NHTrfase_class1_PyrdxlP-BS"/>
</dbReference>
<dbReference type="EC" id="2.6.1.-" evidence="6"/>
<dbReference type="Pfam" id="PF00155">
    <property type="entry name" value="Aminotran_1_2"/>
    <property type="match status" value="1"/>
</dbReference>
<dbReference type="InterPro" id="IPR015421">
    <property type="entry name" value="PyrdxlP-dep_Trfase_major"/>
</dbReference>
<evidence type="ECO:0000256" key="5">
    <source>
        <dbReference type="ARBA" id="ARBA00022898"/>
    </source>
</evidence>
<organism evidence="8 9">
    <name type="scientific">Fodinisporobacter ferrooxydans</name>
    <dbReference type="NCBI Taxonomy" id="2901836"/>
    <lineage>
        <taxon>Bacteria</taxon>
        <taxon>Bacillati</taxon>
        <taxon>Bacillota</taxon>
        <taxon>Bacilli</taxon>
        <taxon>Bacillales</taxon>
        <taxon>Alicyclobacillaceae</taxon>
        <taxon>Fodinisporobacter</taxon>
    </lineage>
</organism>
<accession>A0ABY4CE39</accession>